<dbReference type="InterPro" id="IPR019861">
    <property type="entry name" value="PorP/SprF_Bacteroidetes"/>
</dbReference>
<proteinExistence type="predicted"/>
<evidence type="ECO:0000313" key="2">
    <source>
        <dbReference type="Proteomes" id="UP001500582"/>
    </source>
</evidence>
<dbReference type="EMBL" id="BAABFT010000003">
    <property type="protein sequence ID" value="GAA4316793.1"/>
    <property type="molecule type" value="Genomic_DNA"/>
</dbReference>
<gene>
    <name evidence="1" type="ORF">GCM10023149_14020</name>
</gene>
<comment type="caution">
    <text evidence="1">The sequence shown here is derived from an EMBL/GenBank/DDBJ whole genome shotgun (WGS) entry which is preliminary data.</text>
</comment>
<evidence type="ECO:0008006" key="3">
    <source>
        <dbReference type="Google" id="ProtNLM"/>
    </source>
</evidence>
<accession>A0ABP8G3T7</accession>
<reference evidence="2" key="1">
    <citation type="journal article" date="2019" name="Int. J. Syst. Evol. Microbiol.">
        <title>The Global Catalogue of Microorganisms (GCM) 10K type strain sequencing project: providing services to taxonomists for standard genome sequencing and annotation.</title>
        <authorList>
            <consortium name="The Broad Institute Genomics Platform"/>
            <consortium name="The Broad Institute Genome Sequencing Center for Infectious Disease"/>
            <person name="Wu L."/>
            <person name="Ma J."/>
        </authorList>
    </citation>
    <scope>NUCLEOTIDE SEQUENCE [LARGE SCALE GENOMIC DNA]</scope>
    <source>
        <strain evidence="2">JCM 17705</strain>
    </source>
</reference>
<sequence>MLSLLVLSVGSKAQQFKSFNQYSNNLVPFNPAYSLVHGDNGAVNSLLRKQFTGIEGAPTTVMVNGYLPLSSIGATAGLMIQNDQVAIERLTELNAFFAKSIQLAGTQHLGVSINAGYRFYRANYTSLDPTGADPNFRNNIDDNKPNIGFGVMYYSDKFYLGLSLPRLTIRSLGTGSQQTDANFRNSYYLTGAYVFDLSDDIKLKPATLVNYTPSIPVEADISAILYTKEVFGIGANYNTRGSIAGILSFNVNAVQIGYSYQVGTSRIAGFGNGIHEIMLGFRFGSTAKESGGVL</sequence>
<dbReference type="NCBIfam" id="TIGR03519">
    <property type="entry name" value="T9SS_PorP_fam"/>
    <property type="match status" value="1"/>
</dbReference>
<protein>
    <recommendedName>
        <fullName evidence="3">Type IX secretion system PorP/SprF family membrane protein</fullName>
    </recommendedName>
</protein>
<dbReference type="Proteomes" id="UP001500582">
    <property type="component" value="Unassembled WGS sequence"/>
</dbReference>
<dbReference type="Pfam" id="PF11751">
    <property type="entry name" value="PorP_SprF"/>
    <property type="match status" value="1"/>
</dbReference>
<evidence type="ECO:0000313" key="1">
    <source>
        <dbReference type="EMBL" id="GAA4316793.1"/>
    </source>
</evidence>
<keyword evidence="2" id="KW-1185">Reference proteome</keyword>
<name>A0ABP8G3T7_9SPHI</name>
<organism evidence="1 2">
    <name type="scientific">Mucilaginibacter gynuensis</name>
    <dbReference type="NCBI Taxonomy" id="1302236"/>
    <lineage>
        <taxon>Bacteria</taxon>
        <taxon>Pseudomonadati</taxon>
        <taxon>Bacteroidota</taxon>
        <taxon>Sphingobacteriia</taxon>
        <taxon>Sphingobacteriales</taxon>
        <taxon>Sphingobacteriaceae</taxon>
        <taxon>Mucilaginibacter</taxon>
    </lineage>
</organism>